<keyword evidence="7" id="KW-0479">Metal-binding</keyword>
<proteinExistence type="inferred from homology"/>
<reference evidence="15 16" key="1">
    <citation type="submission" date="2014-04" db="EMBL/GenBank/DDBJ databases">
        <authorList>
            <consortium name="DOE Joint Genome Institute"/>
            <person name="Kuo A."/>
            <person name="Tarkka M."/>
            <person name="Buscot F."/>
            <person name="Kohler A."/>
            <person name="Nagy L.G."/>
            <person name="Floudas D."/>
            <person name="Copeland A."/>
            <person name="Barry K.W."/>
            <person name="Cichocki N."/>
            <person name="Veneault-Fourrey C."/>
            <person name="LaButti K."/>
            <person name="Lindquist E.A."/>
            <person name="Lipzen A."/>
            <person name="Lundell T."/>
            <person name="Morin E."/>
            <person name="Murat C."/>
            <person name="Sun H."/>
            <person name="Tunlid A."/>
            <person name="Henrissat B."/>
            <person name="Grigoriev I.V."/>
            <person name="Hibbett D.S."/>
            <person name="Martin F."/>
            <person name="Nordberg H.P."/>
            <person name="Cantor M.N."/>
            <person name="Hua S.X."/>
        </authorList>
    </citation>
    <scope>NUCLEOTIDE SEQUENCE [LARGE SCALE GENOMIC DNA]</scope>
    <source>
        <strain evidence="15 16">F 1598</strain>
    </source>
</reference>
<dbReference type="STRING" id="765440.A0A0C3C3Y8"/>
<dbReference type="OrthoDB" id="2154311at2759"/>
<dbReference type="InterPro" id="IPR029063">
    <property type="entry name" value="SAM-dependent_MTases_sf"/>
</dbReference>
<organism evidence="15 16">
    <name type="scientific">Piloderma croceum (strain F 1598)</name>
    <dbReference type="NCBI Taxonomy" id="765440"/>
    <lineage>
        <taxon>Eukaryota</taxon>
        <taxon>Fungi</taxon>
        <taxon>Dikarya</taxon>
        <taxon>Basidiomycota</taxon>
        <taxon>Agaricomycotina</taxon>
        <taxon>Agaricomycetes</taxon>
        <taxon>Agaricomycetidae</taxon>
        <taxon>Atheliales</taxon>
        <taxon>Atheliaceae</taxon>
        <taxon>Piloderma</taxon>
    </lineage>
</organism>
<evidence type="ECO:0000256" key="6">
    <source>
        <dbReference type="ARBA" id="ARBA00022691"/>
    </source>
</evidence>
<keyword evidence="6" id="KW-0949">S-adenosyl-L-methionine</keyword>
<dbReference type="GO" id="GO:0030422">
    <property type="term" value="P:siRNA processing"/>
    <property type="evidence" value="ECO:0007669"/>
    <property type="project" value="TreeGrafter"/>
</dbReference>
<dbReference type="PANTHER" id="PTHR21404:SF3">
    <property type="entry name" value="SMALL RNA 2'-O-METHYLTRANSFERASE"/>
    <property type="match status" value="1"/>
</dbReference>
<comment type="catalytic activity">
    <reaction evidence="12">
        <text>small RNA 3'-end nucleotide + S-adenosyl-L-methionine = small RNA 3'-end 2'-O-methylnucleotide + S-adenosyl-L-homocysteine + H(+)</text>
        <dbReference type="Rhea" id="RHEA:37887"/>
        <dbReference type="Rhea" id="RHEA-COMP:10415"/>
        <dbReference type="Rhea" id="RHEA-COMP:10416"/>
        <dbReference type="ChEBI" id="CHEBI:15378"/>
        <dbReference type="ChEBI" id="CHEBI:57856"/>
        <dbReference type="ChEBI" id="CHEBI:59789"/>
        <dbReference type="ChEBI" id="CHEBI:74896"/>
        <dbReference type="ChEBI" id="CHEBI:74898"/>
        <dbReference type="EC" id="2.1.1.386"/>
    </reaction>
</comment>
<evidence type="ECO:0000256" key="11">
    <source>
        <dbReference type="ARBA" id="ARBA00035025"/>
    </source>
</evidence>
<protein>
    <recommendedName>
        <fullName evidence="3">Small RNA 2'-O-methyltransferase</fullName>
        <ecNumber evidence="11">2.1.1.386</ecNumber>
    </recommendedName>
</protein>
<sequence length="402" mass="46148">TSEQGHLKVTFFPPLYLQRRIWVLNVLRREDITSVVDIGCGEGELLACLAQPAPWLRPPPQSIRSKSTSWDADDSLPRPLDPNQSEIANLHCTHIQGLDISYSDLQYAILGTAPPESNRHHVRWEALETKIWHGGLESVNQAFVDVECIVSTEVIEHLPPSILPIYAPMLLGIYHPRLLLITTPSYTFNARFTPPNVSERSGYPDPTKRTNRIFRHHDHKFEWTVEEFKMWCEGAAEEWGYNVVVGTIGRALEKDPWGREQECGGASQVAEFTRKEGSEFVEMRTAKSAVVELKAAQEEHEPLKTHQHTAHPSSQRPVESLREISEAIKLKMEQLEESLMRFEELWFEQDIAILCGGWIELLMDAVEEDERLMLQKMNSAKREHWRVELIGGVPKRERLWPD</sequence>
<evidence type="ECO:0000256" key="12">
    <source>
        <dbReference type="ARBA" id="ARBA00048418"/>
    </source>
</evidence>
<feature type="non-terminal residue" evidence="15">
    <location>
        <position position="402"/>
    </location>
</feature>
<feature type="non-terminal residue" evidence="15">
    <location>
        <position position="1"/>
    </location>
</feature>
<evidence type="ECO:0000256" key="13">
    <source>
        <dbReference type="SAM" id="Coils"/>
    </source>
</evidence>
<dbReference type="GO" id="GO:0001510">
    <property type="term" value="P:RNA methylation"/>
    <property type="evidence" value="ECO:0007669"/>
    <property type="project" value="InterPro"/>
</dbReference>
<evidence type="ECO:0000256" key="14">
    <source>
        <dbReference type="SAM" id="MobiDB-lite"/>
    </source>
</evidence>
<keyword evidence="13" id="KW-0175">Coiled coil</keyword>
<evidence type="ECO:0000256" key="3">
    <source>
        <dbReference type="ARBA" id="ARBA00021330"/>
    </source>
</evidence>
<accession>A0A0C3C3Y8</accession>
<evidence type="ECO:0000256" key="2">
    <source>
        <dbReference type="ARBA" id="ARBA00009026"/>
    </source>
</evidence>
<keyword evidence="9" id="KW-0694">RNA-binding</keyword>
<evidence type="ECO:0000313" key="15">
    <source>
        <dbReference type="EMBL" id="KIM84337.1"/>
    </source>
</evidence>
<keyword evidence="10" id="KW-0943">RNA-mediated gene silencing</keyword>
<dbReference type="GO" id="GO:0005634">
    <property type="term" value="C:nucleus"/>
    <property type="evidence" value="ECO:0007669"/>
    <property type="project" value="TreeGrafter"/>
</dbReference>
<dbReference type="GO" id="GO:0046872">
    <property type="term" value="F:metal ion binding"/>
    <property type="evidence" value="ECO:0007669"/>
    <property type="project" value="UniProtKB-KW"/>
</dbReference>
<evidence type="ECO:0000256" key="5">
    <source>
        <dbReference type="ARBA" id="ARBA00022679"/>
    </source>
</evidence>
<comment type="similarity">
    <text evidence="2">Belongs to the methyltransferase superfamily. HEN1 family.</text>
</comment>
<dbReference type="EMBL" id="KN832988">
    <property type="protein sequence ID" value="KIM84337.1"/>
    <property type="molecule type" value="Genomic_DNA"/>
</dbReference>
<dbReference type="GO" id="GO:0003723">
    <property type="term" value="F:RNA binding"/>
    <property type="evidence" value="ECO:0007669"/>
    <property type="project" value="UniProtKB-KW"/>
</dbReference>
<dbReference type="SUPFAM" id="SSF53335">
    <property type="entry name" value="S-adenosyl-L-methionine-dependent methyltransferases"/>
    <property type="match status" value="1"/>
</dbReference>
<keyword evidence="4" id="KW-0489">Methyltransferase</keyword>
<dbReference type="InParanoid" id="A0A0C3C3Y8"/>
<evidence type="ECO:0000256" key="4">
    <source>
        <dbReference type="ARBA" id="ARBA00022603"/>
    </source>
</evidence>
<evidence type="ECO:0000256" key="1">
    <source>
        <dbReference type="ARBA" id="ARBA00001946"/>
    </source>
</evidence>
<dbReference type="GO" id="GO:0005737">
    <property type="term" value="C:cytoplasm"/>
    <property type="evidence" value="ECO:0007669"/>
    <property type="project" value="TreeGrafter"/>
</dbReference>
<keyword evidence="8" id="KW-0460">Magnesium</keyword>
<dbReference type="AlphaFoldDB" id="A0A0C3C3Y8"/>
<gene>
    <name evidence="15" type="ORF">PILCRDRAFT_27688</name>
</gene>
<keyword evidence="5" id="KW-0808">Transferase</keyword>
<dbReference type="GO" id="GO:0090486">
    <property type="term" value="F:small RNA 2'-O-methyltransferase activity"/>
    <property type="evidence" value="ECO:0007669"/>
    <property type="project" value="UniProtKB-EC"/>
</dbReference>
<reference evidence="16" key="2">
    <citation type="submission" date="2015-01" db="EMBL/GenBank/DDBJ databases">
        <title>Evolutionary Origins and Diversification of the Mycorrhizal Mutualists.</title>
        <authorList>
            <consortium name="DOE Joint Genome Institute"/>
            <consortium name="Mycorrhizal Genomics Consortium"/>
            <person name="Kohler A."/>
            <person name="Kuo A."/>
            <person name="Nagy L.G."/>
            <person name="Floudas D."/>
            <person name="Copeland A."/>
            <person name="Barry K.W."/>
            <person name="Cichocki N."/>
            <person name="Veneault-Fourrey C."/>
            <person name="LaButti K."/>
            <person name="Lindquist E.A."/>
            <person name="Lipzen A."/>
            <person name="Lundell T."/>
            <person name="Morin E."/>
            <person name="Murat C."/>
            <person name="Riley R."/>
            <person name="Ohm R."/>
            <person name="Sun H."/>
            <person name="Tunlid A."/>
            <person name="Henrissat B."/>
            <person name="Grigoriev I.V."/>
            <person name="Hibbett D.S."/>
            <person name="Martin F."/>
        </authorList>
    </citation>
    <scope>NUCLEOTIDE SEQUENCE [LARGE SCALE GENOMIC DNA]</scope>
    <source>
        <strain evidence="16">F 1598</strain>
    </source>
</reference>
<evidence type="ECO:0000256" key="10">
    <source>
        <dbReference type="ARBA" id="ARBA00023158"/>
    </source>
</evidence>
<feature type="region of interest" description="Disordered" evidence="14">
    <location>
        <begin position="59"/>
        <end position="78"/>
    </location>
</feature>
<feature type="region of interest" description="Disordered" evidence="14">
    <location>
        <begin position="298"/>
        <end position="318"/>
    </location>
</feature>
<comment type="cofactor">
    <cofactor evidence="1">
        <name>Mg(2+)</name>
        <dbReference type="ChEBI" id="CHEBI:18420"/>
    </cofactor>
</comment>
<dbReference type="EC" id="2.1.1.386" evidence="11"/>
<dbReference type="Gene3D" id="3.40.50.150">
    <property type="entry name" value="Vaccinia Virus protein VP39"/>
    <property type="match status" value="1"/>
</dbReference>
<evidence type="ECO:0000256" key="7">
    <source>
        <dbReference type="ARBA" id="ARBA00022723"/>
    </source>
</evidence>
<dbReference type="HOGENOM" id="CLU_032749_0_0_1"/>
<evidence type="ECO:0000313" key="16">
    <source>
        <dbReference type="Proteomes" id="UP000054166"/>
    </source>
</evidence>
<keyword evidence="16" id="KW-1185">Reference proteome</keyword>
<dbReference type="Proteomes" id="UP000054166">
    <property type="component" value="Unassembled WGS sequence"/>
</dbReference>
<dbReference type="PANTHER" id="PTHR21404">
    <property type="entry name" value="HEN1"/>
    <property type="match status" value="1"/>
</dbReference>
<name>A0A0C3C3Y8_PILCF</name>
<feature type="coiled-coil region" evidence="13">
    <location>
        <begin position="318"/>
        <end position="383"/>
    </location>
</feature>
<dbReference type="InterPro" id="IPR026610">
    <property type="entry name" value="Hen1"/>
</dbReference>
<evidence type="ECO:0000256" key="8">
    <source>
        <dbReference type="ARBA" id="ARBA00022842"/>
    </source>
</evidence>
<evidence type="ECO:0000256" key="9">
    <source>
        <dbReference type="ARBA" id="ARBA00022884"/>
    </source>
</evidence>